<comment type="similarity">
    <text evidence="1 3">Belongs to the zinc-containing alcohol dehydrogenase family. Quinone oxidoreductase subfamily.</text>
</comment>
<dbReference type="InterPro" id="IPR020843">
    <property type="entry name" value="ER"/>
</dbReference>
<evidence type="ECO:0000313" key="5">
    <source>
        <dbReference type="EMBL" id="KOG45544.1"/>
    </source>
</evidence>
<comment type="caution">
    <text evidence="5">The sequence shown here is derived from an EMBL/GenBank/DDBJ whole genome shotgun (WGS) entry which is preliminary data.</text>
</comment>
<dbReference type="InterPro" id="IPR011032">
    <property type="entry name" value="GroES-like_sf"/>
</dbReference>
<dbReference type="PATRIC" id="fig|1961.12.peg.6904"/>
<dbReference type="Gene3D" id="3.90.180.10">
    <property type="entry name" value="Medium-chain alcohol dehydrogenases, catalytic domain"/>
    <property type="match status" value="1"/>
</dbReference>
<accession>A0A0L8M5E6</accession>
<dbReference type="Pfam" id="PF00107">
    <property type="entry name" value="ADH_zinc_N"/>
    <property type="match status" value="1"/>
</dbReference>
<name>A0A0L8M5E6_STRVG</name>
<keyword evidence="3" id="KW-0560">Oxidoreductase</keyword>
<dbReference type="Gene3D" id="3.40.50.720">
    <property type="entry name" value="NAD(P)-binding Rossmann-like Domain"/>
    <property type="match status" value="1"/>
</dbReference>
<evidence type="ECO:0000313" key="6">
    <source>
        <dbReference type="Proteomes" id="UP000037084"/>
    </source>
</evidence>
<reference evidence="6" key="1">
    <citation type="submission" date="2015-07" db="EMBL/GenBank/DDBJ databases">
        <authorList>
            <consortium name="Consortium for Microbial Forensics and Genomics (microFORGE)"/>
            <person name="Knight B.M."/>
            <person name="Roberts D.P."/>
            <person name="Lin D."/>
            <person name="Hari K."/>
            <person name="Fletcher J."/>
            <person name="Melcher U."/>
            <person name="Blagden T."/>
            <person name="Winegar R.A."/>
        </authorList>
    </citation>
    <scope>NUCLEOTIDE SEQUENCE [LARGE SCALE GENOMIC DNA]</scope>
    <source>
        <strain evidence="6">NRRL B-1447</strain>
    </source>
</reference>
<dbReference type="Proteomes" id="UP000037084">
    <property type="component" value="Unassembled WGS sequence"/>
</dbReference>
<keyword evidence="3" id="KW-0479">Metal-binding</keyword>
<dbReference type="InterPro" id="IPR051603">
    <property type="entry name" value="Zinc-ADH_QOR/CCCR"/>
</dbReference>
<evidence type="ECO:0000259" key="4">
    <source>
        <dbReference type="SMART" id="SM00829"/>
    </source>
</evidence>
<keyword evidence="2" id="KW-0521">NADP</keyword>
<evidence type="ECO:0000256" key="3">
    <source>
        <dbReference type="RuleBase" id="RU364000"/>
    </source>
</evidence>
<gene>
    <name evidence="5" type="ORF">ADK75_31130</name>
</gene>
<dbReference type="SUPFAM" id="SSF50129">
    <property type="entry name" value="GroES-like"/>
    <property type="match status" value="1"/>
</dbReference>
<dbReference type="InterPro" id="IPR013149">
    <property type="entry name" value="ADH-like_C"/>
</dbReference>
<dbReference type="PANTHER" id="PTHR44154">
    <property type="entry name" value="QUINONE OXIDOREDUCTASE"/>
    <property type="match status" value="1"/>
</dbReference>
<dbReference type="NCBIfam" id="TIGR02817">
    <property type="entry name" value="adh_fam_1"/>
    <property type="match status" value="1"/>
</dbReference>
<keyword evidence="3" id="KW-0862">Zinc</keyword>
<dbReference type="CDD" id="cd08252">
    <property type="entry name" value="AL_MDR"/>
    <property type="match status" value="1"/>
</dbReference>
<feature type="domain" description="Enoyl reductase (ER)" evidence="4">
    <location>
        <begin position="30"/>
        <end position="350"/>
    </location>
</feature>
<dbReference type="GO" id="GO:0008270">
    <property type="term" value="F:zinc ion binding"/>
    <property type="evidence" value="ECO:0007669"/>
    <property type="project" value="InterPro"/>
</dbReference>
<dbReference type="AlphaFoldDB" id="A0A0L8M5E6"/>
<dbReference type="SMART" id="SM00829">
    <property type="entry name" value="PKS_ER"/>
    <property type="match status" value="1"/>
</dbReference>
<dbReference type="Pfam" id="PF08240">
    <property type="entry name" value="ADH_N"/>
    <property type="match status" value="1"/>
</dbReference>
<dbReference type="InterPro" id="IPR013154">
    <property type="entry name" value="ADH-like_N"/>
</dbReference>
<dbReference type="EMBL" id="LGUV01000364">
    <property type="protein sequence ID" value="KOG45544.1"/>
    <property type="molecule type" value="Genomic_DNA"/>
</dbReference>
<evidence type="ECO:0000256" key="2">
    <source>
        <dbReference type="ARBA" id="ARBA00022857"/>
    </source>
</evidence>
<dbReference type="GO" id="GO:0016491">
    <property type="term" value="F:oxidoreductase activity"/>
    <property type="evidence" value="ECO:0007669"/>
    <property type="project" value="UniProtKB-KW"/>
</dbReference>
<dbReference type="InterPro" id="IPR014182">
    <property type="entry name" value="ADH_Zn_typ-1"/>
</dbReference>
<dbReference type="PANTHER" id="PTHR44154:SF1">
    <property type="entry name" value="QUINONE OXIDOREDUCTASE"/>
    <property type="match status" value="1"/>
</dbReference>
<dbReference type="SUPFAM" id="SSF51735">
    <property type="entry name" value="NAD(P)-binding Rossmann-fold domains"/>
    <property type="match status" value="1"/>
</dbReference>
<dbReference type="RefSeq" id="WP_053176368.1">
    <property type="nucleotide sequence ID" value="NZ_LGUV01000364.1"/>
</dbReference>
<proteinExistence type="inferred from homology"/>
<protein>
    <recommendedName>
        <fullName evidence="3">Zinc-type alcohol dehydrogenase-like protein</fullName>
    </recommendedName>
</protein>
<evidence type="ECO:0000256" key="1">
    <source>
        <dbReference type="ARBA" id="ARBA00010371"/>
    </source>
</evidence>
<sequence length="353" mass="37611">MNEMPNEMPNGMPNGTMRAVAYRASLPIEDDASLVDVELPVPRPGPHDLLVRVEAVAVNPVDYKVRRNDDPGGRPKVLGWDAAGTVVAVGDRVELFAVGDEVYYAGAIDRPGTNAQYHVVDESIVGPKPATLSFSDAAALPLTSLTAWEGLFERLGLRESQAGRESGTILVTAAAGGVGAMVAQLARALTDLTVIGTASRPESAEFARRMGVTHVVDHHRPLPQQVAEVAPGGLDHVFSTAGTDRNLAAYAEMLRPFGGIVAIDDFGPVEIGLLKSKSLSFHWELMFTRSLYRTPDRARQHDILTRVAGLVDRGALATTATTDLGTVNAAHLREAHRILESGSAIGKITLTGF</sequence>
<organism evidence="5 6">
    <name type="scientific">Streptomyces virginiae</name>
    <name type="common">Streptomyces cinnamonensis</name>
    <dbReference type="NCBI Taxonomy" id="1961"/>
    <lineage>
        <taxon>Bacteria</taxon>
        <taxon>Bacillati</taxon>
        <taxon>Actinomycetota</taxon>
        <taxon>Actinomycetes</taxon>
        <taxon>Kitasatosporales</taxon>
        <taxon>Streptomycetaceae</taxon>
        <taxon>Streptomyces</taxon>
    </lineage>
</organism>
<dbReference type="InterPro" id="IPR036291">
    <property type="entry name" value="NAD(P)-bd_dom_sf"/>
</dbReference>